<reference evidence="1 2" key="1">
    <citation type="journal article" date="2017" name="BMC Genomics">
        <title>Genomic analysis of methanogenic archaea reveals a shift towards energy conservation.</title>
        <authorList>
            <person name="Gilmore S.P."/>
            <person name="Henske J.K."/>
            <person name="Sexton J.A."/>
            <person name="Solomon K.V."/>
            <person name="Seppala S."/>
            <person name="Yoo J.I."/>
            <person name="Huyett L.M."/>
            <person name="Pressman A."/>
            <person name="Cogan J.Z."/>
            <person name="Kivenson V."/>
            <person name="Peng X."/>
            <person name="Tan Y."/>
            <person name="Valentine D.L."/>
            <person name="O'Malley M.A."/>
        </authorList>
    </citation>
    <scope>NUCLEOTIDE SEQUENCE [LARGE SCALE GENOMIC DNA]</scope>
    <source>
        <strain evidence="1 2">MC-15</strain>
    </source>
</reference>
<keyword evidence="2" id="KW-1185">Reference proteome</keyword>
<organism evidence="1 2">
    <name type="scientific">Methanosarcina spelaei</name>
    <dbReference type="NCBI Taxonomy" id="1036679"/>
    <lineage>
        <taxon>Archaea</taxon>
        <taxon>Methanobacteriati</taxon>
        <taxon>Methanobacteriota</taxon>
        <taxon>Stenosarchaea group</taxon>
        <taxon>Methanomicrobia</taxon>
        <taxon>Methanosarcinales</taxon>
        <taxon>Methanosarcinaceae</taxon>
        <taxon>Methanosarcina</taxon>
    </lineage>
</organism>
<dbReference type="AlphaFoldDB" id="A0A2A2HYC7"/>
<protein>
    <submittedName>
        <fullName evidence="1">Uncharacterized protein</fullName>
    </submittedName>
</protein>
<dbReference type="Proteomes" id="UP000218164">
    <property type="component" value="Unassembled WGS sequence"/>
</dbReference>
<name>A0A2A2HYC7_9EURY</name>
<gene>
    <name evidence="1" type="ORF">ASJ81_13590</name>
</gene>
<evidence type="ECO:0000313" key="2">
    <source>
        <dbReference type="Proteomes" id="UP000218164"/>
    </source>
</evidence>
<accession>A0A2A2HYC7</accession>
<sequence length="64" mass="7495">MVKDIVINLFIRWGQMEKENVVSIEDSMLPEIIGIQTEGFGTKSRNGVKRYSKRMKKIFYVIKT</sequence>
<comment type="caution">
    <text evidence="1">The sequence shown here is derived from an EMBL/GenBank/DDBJ whole genome shotgun (WGS) entry which is preliminary data.</text>
</comment>
<proteinExistence type="predicted"/>
<dbReference type="EMBL" id="LMVP01000003">
    <property type="protein sequence ID" value="PAV14479.1"/>
    <property type="molecule type" value="Genomic_DNA"/>
</dbReference>
<evidence type="ECO:0000313" key="1">
    <source>
        <dbReference type="EMBL" id="PAV14479.1"/>
    </source>
</evidence>